<evidence type="ECO:0000256" key="7">
    <source>
        <dbReference type="ARBA" id="ARBA00022741"/>
    </source>
</evidence>
<keyword evidence="10" id="KW-0175">Coiled coil</keyword>
<dbReference type="InterPro" id="IPR050980">
    <property type="entry name" value="2C_sensor_his_kinase"/>
</dbReference>
<keyword evidence="8" id="KW-0418">Kinase</keyword>
<evidence type="ECO:0000313" key="13">
    <source>
        <dbReference type="EMBL" id="MXR70394.1"/>
    </source>
</evidence>
<comment type="subcellular location">
    <subcellularLocation>
        <location evidence="2">Cell membrane</location>
        <topology evidence="2">Multi-pass membrane protein</topology>
    </subcellularLocation>
</comment>
<evidence type="ECO:0000256" key="9">
    <source>
        <dbReference type="ARBA" id="ARBA00022840"/>
    </source>
</evidence>
<dbReference type="EC" id="2.7.13.3" evidence="3"/>
<dbReference type="InterPro" id="IPR003594">
    <property type="entry name" value="HATPase_dom"/>
</dbReference>
<feature type="domain" description="Histidine kinase" evidence="11">
    <location>
        <begin position="324"/>
        <end position="529"/>
    </location>
</feature>
<keyword evidence="4" id="KW-0472">Membrane</keyword>
<dbReference type="GO" id="GO:0005524">
    <property type="term" value="F:ATP binding"/>
    <property type="evidence" value="ECO:0007669"/>
    <property type="project" value="UniProtKB-KW"/>
</dbReference>
<dbReference type="AlphaFoldDB" id="A0A6L7I373"/>
<dbReference type="InterPro" id="IPR004358">
    <property type="entry name" value="Sig_transdc_His_kin-like_C"/>
</dbReference>
<dbReference type="GO" id="GO:0000155">
    <property type="term" value="F:phosphorelay sensor kinase activity"/>
    <property type="evidence" value="ECO:0007669"/>
    <property type="project" value="InterPro"/>
</dbReference>
<dbReference type="InterPro" id="IPR003661">
    <property type="entry name" value="HisK_dim/P_dom"/>
</dbReference>
<keyword evidence="6" id="KW-0808">Transferase</keyword>
<dbReference type="PROSITE" id="PS50885">
    <property type="entry name" value="HAMP"/>
    <property type="match status" value="1"/>
</dbReference>
<dbReference type="PROSITE" id="PS50109">
    <property type="entry name" value="HIS_KIN"/>
    <property type="match status" value="1"/>
</dbReference>
<comment type="caution">
    <text evidence="13">The sequence shown here is derived from an EMBL/GenBank/DDBJ whole genome shotgun (WGS) entry which is preliminary data.</text>
</comment>
<evidence type="ECO:0000256" key="1">
    <source>
        <dbReference type="ARBA" id="ARBA00000085"/>
    </source>
</evidence>
<reference evidence="13 14" key="1">
    <citation type="submission" date="2019-12" db="EMBL/GenBank/DDBJ databases">
        <title>Shewanella insulae sp. nov., isolated from a tidal flat.</title>
        <authorList>
            <person name="Yoon J.-H."/>
        </authorList>
    </citation>
    <scope>NUCLEOTIDE SEQUENCE [LARGE SCALE GENOMIC DNA]</scope>
    <source>
        <strain evidence="13 14">JBTF-M18</strain>
    </source>
</reference>
<dbReference type="PANTHER" id="PTHR44936">
    <property type="entry name" value="SENSOR PROTEIN CREC"/>
    <property type="match status" value="1"/>
</dbReference>
<accession>A0A6L7I373</accession>
<dbReference type="RefSeq" id="WP_160798420.1">
    <property type="nucleotide sequence ID" value="NZ_WRPA01000018.1"/>
</dbReference>
<keyword evidence="14" id="KW-1185">Reference proteome</keyword>
<dbReference type="Gene3D" id="3.30.565.10">
    <property type="entry name" value="Histidine kinase-like ATPase, C-terminal domain"/>
    <property type="match status" value="1"/>
</dbReference>
<evidence type="ECO:0000256" key="2">
    <source>
        <dbReference type="ARBA" id="ARBA00004651"/>
    </source>
</evidence>
<proteinExistence type="predicted"/>
<keyword evidence="7" id="KW-0547">Nucleotide-binding</keyword>
<dbReference type="SUPFAM" id="SSF47384">
    <property type="entry name" value="Homodimeric domain of signal transducing histidine kinase"/>
    <property type="match status" value="1"/>
</dbReference>
<feature type="domain" description="HAMP" evidence="12">
    <location>
        <begin position="252"/>
        <end position="304"/>
    </location>
</feature>
<evidence type="ECO:0000256" key="10">
    <source>
        <dbReference type="SAM" id="Coils"/>
    </source>
</evidence>
<comment type="catalytic activity">
    <reaction evidence="1">
        <text>ATP + protein L-histidine = ADP + protein N-phospho-L-histidine.</text>
        <dbReference type="EC" id="2.7.13.3"/>
    </reaction>
</comment>
<name>A0A6L7I373_9GAMM</name>
<feature type="coiled-coil region" evidence="10">
    <location>
        <begin position="68"/>
        <end position="175"/>
    </location>
</feature>
<evidence type="ECO:0000256" key="8">
    <source>
        <dbReference type="ARBA" id="ARBA00022777"/>
    </source>
</evidence>
<dbReference type="PRINTS" id="PR00344">
    <property type="entry name" value="BCTRLSENSOR"/>
</dbReference>
<evidence type="ECO:0000256" key="5">
    <source>
        <dbReference type="ARBA" id="ARBA00022553"/>
    </source>
</evidence>
<dbReference type="InterPro" id="IPR003660">
    <property type="entry name" value="HAMP_dom"/>
</dbReference>
<dbReference type="Gene3D" id="1.10.287.130">
    <property type="match status" value="1"/>
</dbReference>
<dbReference type="EMBL" id="WRPA01000018">
    <property type="protein sequence ID" value="MXR70394.1"/>
    <property type="molecule type" value="Genomic_DNA"/>
</dbReference>
<dbReference type="InterPro" id="IPR036097">
    <property type="entry name" value="HisK_dim/P_sf"/>
</dbReference>
<dbReference type="SMART" id="SM00387">
    <property type="entry name" value="HATPase_c"/>
    <property type="match status" value="1"/>
</dbReference>
<dbReference type="SMART" id="SM00388">
    <property type="entry name" value="HisKA"/>
    <property type="match status" value="1"/>
</dbReference>
<dbReference type="SUPFAM" id="SSF55874">
    <property type="entry name" value="ATPase domain of HSP90 chaperone/DNA topoisomerase II/histidine kinase"/>
    <property type="match status" value="1"/>
</dbReference>
<dbReference type="GO" id="GO:0005886">
    <property type="term" value="C:plasma membrane"/>
    <property type="evidence" value="ECO:0007669"/>
    <property type="project" value="UniProtKB-SubCell"/>
</dbReference>
<evidence type="ECO:0000256" key="3">
    <source>
        <dbReference type="ARBA" id="ARBA00012438"/>
    </source>
</evidence>
<gene>
    <name evidence="13" type="ORF">GNT65_17175</name>
</gene>
<evidence type="ECO:0000259" key="11">
    <source>
        <dbReference type="PROSITE" id="PS50109"/>
    </source>
</evidence>
<evidence type="ECO:0000256" key="4">
    <source>
        <dbReference type="ARBA" id="ARBA00022475"/>
    </source>
</evidence>
<dbReference type="CDD" id="cd00082">
    <property type="entry name" value="HisKA"/>
    <property type="match status" value="1"/>
</dbReference>
<dbReference type="InterPro" id="IPR036890">
    <property type="entry name" value="HATPase_C_sf"/>
</dbReference>
<evidence type="ECO:0000259" key="12">
    <source>
        <dbReference type="PROSITE" id="PS50885"/>
    </source>
</evidence>
<dbReference type="Gene3D" id="6.10.340.10">
    <property type="match status" value="1"/>
</dbReference>
<sequence length="544" mass="60070">MSIKGYLFVLFGALILLLGGSQLLISHFYKAQLQSELSERSRDLSQNLVKVLIDNVGTEQEFVVQFDEQALQESIQDAEVLRQEFEQDIESVSQAIAQLSEEVVRMEMETDNASAEQKAFFRAKLAAKQQELKDHLNAMMSYERELKQHQKASIAEAKRQAADEYRQRLHDAVSQIEIDTNSWLDKGNVAIIDAPISPPMPEEGKVAVEFAHDINLPNQETNEQLERFSESMIGAILVSSLAGLLLVYMLSHVISAPLSALAKGHRKLGQGELGYQVDERGVKELKSILNGFNEMSCQLASLSEQKKQMAQQKQLAELGEVTRGIAHSLRNPLHTLGLLSEAVTQSDSMEDANKLLSQMQQKISMMDKSIQSLLTLSSTQVNRQSWVPLAATVQDILLELSINGSKPSIAFHCEDKAIQVQGAESEIRSILHAVVTNAVEATPDSGRIDLTLAEDDESYTLVVADTGKGISPEVRDKLAQPHVTTKAEGTGMGIYIAERLIQGHYGGRITFDDNPGGGTLVTLYFAKPDSNKTKQEDKPQTEDL</sequence>
<dbReference type="PANTHER" id="PTHR44936:SF10">
    <property type="entry name" value="SENSOR PROTEIN RSTB"/>
    <property type="match status" value="1"/>
</dbReference>
<protein>
    <recommendedName>
        <fullName evidence="3">histidine kinase</fullName>
        <ecNumber evidence="3">2.7.13.3</ecNumber>
    </recommendedName>
</protein>
<dbReference type="Pfam" id="PF02518">
    <property type="entry name" value="HATPase_c"/>
    <property type="match status" value="1"/>
</dbReference>
<dbReference type="InterPro" id="IPR005467">
    <property type="entry name" value="His_kinase_dom"/>
</dbReference>
<keyword evidence="4" id="KW-1003">Cell membrane</keyword>
<evidence type="ECO:0000256" key="6">
    <source>
        <dbReference type="ARBA" id="ARBA00022679"/>
    </source>
</evidence>
<dbReference type="Pfam" id="PF00512">
    <property type="entry name" value="HisKA"/>
    <property type="match status" value="1"/>
</dbReference>
<keyword evidence="5" id="KW-0597">Phosphoprotein</keyword>
<organism evidence="13 14">
    <name type="scientific">Shewanella insulae</name>
    <dbReference type="NCBI Taxonomy" id="2681496"/>
    <lineage>
        <taxon>Bacteria</taxon>
        <taxon>Pseudomonadati</taxon>
        <taxon>Pseudomonadota</taxon>
        <taxon>Gammaproteobacteria</taxon>
        <taxon>Alteromonadales</taxon>
        <taxon>Shewanellaceae</taxon>
        <taxon>Shewanella</taxon>
    </lineage>
</organism>
<keyword evidence="9" id="KW-0067">ATP-binding</keyword>
<evidence type="ECO:0000313" key="14">
    <source>
        <dbReference type="Proteomes" id="UP000474778"/>
    </source>
</evidence>
<dbReference type="Proteomes" id="UP000474778">
    <property type="component" value="Unassembled WGS sequence"/>
</dbReference>